<dbReference type="InterPro" id="IPR050833">
    <property type="entry name" value="Poly_Biosynth_Transport"/>
</dbReference>
<evidence type="ECO:0000256" key="3">
    <source>
        <dbReference type="ARBA" id="ARBA00022692"/>
    </source>
</evidence>
<feature type="transmembrane region" description="Helical" evidence="6">
    <location>
        <begin position="211"/>
        <end position="227"/>
    </location>
</feature>
<feature type="transmembrane region" description="Helical" evidence="6">
    <location>
        <begin position="377"/>
        <end position="397"/>
    </location>
</feature>
<dbReference type="EMBL" id="JJNZ01000046">
    <property type="protein sequence ID" value="KDC50130.1"/>
    <property type="molecule type" value="Genomic_DNA"/>
</dbReference>
<feature type="transmembrane region" description="Helical" evidence="6">
    <location>
        <begin position="289"/>
        <end position="313"/>
    </location>
</feature>
<dbReference type="EMBL" id="SEUJ01000074">
    <property type="protein sequence ID" value="KAA1152847.1"/>
    <property type="molecule type" value="Genomic_DNA"/>
</dbReference>
<feature type="transmembrane region" description="Helical" evidence="6">
    <location>
        <begin position="7"/>
        <end position="28"/>
    </location>
</feature>
<evidence type="ECO:0000313" key="7">
    <source>
        <dbReference type="EMBL" id="KAA1152847.1"/>
    </source>
</evidence>
<reference evidence="9 10" key="1">
    <citation type="submission" date="2014-04" db="EMBL/GenBank/DDBJ databases">
        <title>Pseudoalteromonas galatheae sp. nov., isolated from a deep-sea polychaete near Canal Concepcion, Chile.</title>
        <authorList>
            <person name="Machado H.R."/>
            <person name="Gram L."/>
            <person name="Vynne N.G."/>
        </authorList>
    </citation>
    <scope>NUCLEOTIDE SEQUENCE [LARGE SCALE GENOMIC DNA]</scope>
    <source>
        <strain evidence="9 10">KMM216</strain>
    </source>
</reference>
<feature type="transmembrane region" description="Helical" evidence="6">
    <location>
        <begin position="348"/>
        <end position="371"/>
    </location>
</feature>
<evidence type="ECO:0000256" key="2">
    <source>
        <dbReference type="ARBA" id="ARBA00022475"/>
    </source>
</evidence>
<keyword evidence="4 6" id="KW-1133">Transmembrane helix</keyword>
<protein>
    <submittedName>
        <fullName evidence="9">Oligosaccharide translocase</fullName>
    </submittedName>
</protein>
<dbReference type="EMBL" id="SEUK01000051">
    <property type="protein sequence ID" value="KAA1159389.1"/>
    <property type="molecule type" value="Genomic_DNA"/>
</dbReference>
<comment type="caution">
    <text evidence="9">The sequence shown here is derived from an EMBL/GenBank/DDBJ whole genome shotgun (WGS) entry which is preliminary data.</text>
</comment>
<dbReference type="Proteomes" id="UP000027154">
    <property type="component" value="Unassembled WGS sequence"/>
</dbReference>
<dbReference type="OrthoDB" id="9815248at2"/>
<keyword evidence="3 6" id="KW-0812">Transmembrane</keyword>
<name>A0A063KMK2_9GAMM</name>
<gene>
    <name evidence="9" type="ORF">DC53_13685</name>
    <name evidence="8" type="ORF">EU508_12550</name>
    <name evidence="7" type="ORF">EU509_14030</name>
</gene>
<evidence type="ECO:0000313" key="10">
    <source>
        <dbReference type="Proteomes" id="UP000027154"/>
    </source>
</evidence>
<comment type="subcellular location">
    <subcellularLocation>
        <location evidence="1">Cell membrane</location>
        <topology evidence="1">Multi-pass membrane protein</topology>
    </subcellularLocation>
</comment>
<feature type="transmembrane region" description="Helical" evidence="6">
    <location>
        <begin position="404"/>
        <end position="424"/>
    </location>
</feature>
<keyword evidence="5 6" id="KW-0472">Membrane</keyword>
<evidence type="ECO:0000313" key="11">
    <source>
        <dbReference type="Proteomes" id="UP000322915"/>
    </source>
</evidence>
<feature type="transmembrane region" description="Helical" evidence="6">
    <location>
        <begin position="319"/>
        <end position="336"/>
    </location>
</feature>
<reference evidence="11 12" key="2">
    <citation type="submission" date="2019-01" db="EMBL/GenBank/DDBJ databases">
        <title>Genome sequences of marine Pseudoalteromonas species.</title>
        <authorList>
            <person name="Boraston A.B."/>
            <person name="Hehemann J.-H."/>
            <person name="Vickers C.J."/>
            <person name="Salama-Alber O."/>
            <person name="Abe K."/>
            <person name="Hettle A.J."/>
        </authorList>
    </citation>
    <scope>NUCLEOTIDE SEQUENCE [LARGE SCALE GENOMIC DNA]</scope>
    <source>
        <strain evidence="8 12">PS42</strain>
        <strain evidence="7 11">PS47</strain>
    </source>
</reference>
<feature type="transmembrane region" description="Helical" evidence="6">
    <location>
        <begin position="75"/>
        <end position="99"/>
    </location>
</feature>
<dbReference type="Proteomes" id="UP000322915">
    <property type="component" value="Unassembled WGS sequence"/>
</dbReference>
<feature type="transmembrane region" description="Helical" evidence="6">
    <location>
        <begin position="144"/>
        <end position="167"/>
    </location>
</feature>
<dbReference type="PANTHER" id="PTHR30250">
    <property type="entry name" value="PST FAMILY PREDICTED COLANIC ACID TRANSPORTER"/>
    <property type="match status" value="1"/>
</dbReference>
<evidence type="ECO:0000256" key="6">
    <source>
        <dbReference type="SAM" id="Phobius"/>
    </source>
</evidence>
<dbReference type="Pfam" id="PF01943">
    <property type="entry name" value="Polysacc_synt"/>
    <property type="match status" value="1"/>
</dbReference>
<evidence type="ECO:0000313" key="12">
    <source>
        <dbReference type="Proteomes" id="UP000324162"/>
    </source>
</evidence>
<sequence>MNGIKQIAYFGLSTLSLKVLGFALLPISTRILSQTEFGELTFLVSISAVMSLLLCLGLPELLFKQQINNPQKKRALFRDAFILCGFFSSIFVCVCVYFVEPFSALLPVSLTLIDIKLLAVNLALSSLLSILFCYFRYYEMAKQFCILAILQGIVQTVCTLVLLYLGYGVTGVMVSGVVSSACVLFIALSVVFQQISIGFKYIPWNISYKNSLFLLSIIISSLFVYANNGAENWFIVASVGKEKLAQYYVAVQFALMASFTFEPIRMWWFSRRFNELAQDRTRYVFLCELSLDIGILLCASMTIVAPHLLAVVLPDSYQLNIWLLPSLIVIVVLRHHSDLLNIGCYTKFNGFFVTVVNVISALTALILLFFLVSELAVLGAVIALMAAQLLKAILFFVISQKLEYLSFSVKNLVPSWGCFLVIYMMSAFDFPQYVICQLITFICFLMILCHKYNQIISNVIHHILKGRVHD</sequence>
<feature type="transmembrane region" description="Helical" evidence="6">
    <location>
        <begin position="119"/>
        <end position="137"/>
    </location>
</feature>
<evidence type="ECO:0000313" key="9">
    <source>
        <dbReference type="EMBL" id="KDC50130.1"/>
    </source>
</evidence>
<keyword evidence="11" id="KW-1185">Reference proteome</keyword>
<dbReference type="PANTHER" id="PTHR30250:SF11">
    <property type="entry name" value="O-ANTIGEN TRANSPORTER-RELATED"/>
    <property type="match status" value="1"/>
</dbReference>
<accession>A0A063KMK2</accession>
<dbReference type="Proteomes" id="UP000324162">
    <property type="component" value="Unassembled WGS sequence"/>
</dbReference>
<feature type="transmembrane region" description="Helical" evidence="6">
    <location>
        <begin position="430"/>
        <end position="449"/>
    </location>
</feature>
<feature type="transmembrane region" description="Helical" evidence="6">
    <location>
        <begin position="40"/>
        <end position="63"/>
    </location>
</feature>
<organism evidence="9 10">
    <name type="scientific">Pseudoalteromonas fuliginea</name>
    <dbReference type="NCBI Taxonomy" id="1872678"/>
    <lineage>
        <taxon>Bacteria</taxon>
        <taxon>Pseudomonadati</taxon>
        <taxon>Pseudomonadota</taxon>
        <taxon>Gammaproteobacteria</taxon>
        <taxon>Alteromonadales</taxon>
        <taxon>Pseudoalteromonadaceae</taxon>
        <taxon>Pseudoalteromonas</taxon>
    </lineage>
</organism>
<evidence type="ECO:0000256" key="4">
    <source>
        <dbReference type="ARBA" id="ARBA00022989"/>
    </source>
</evidence>
<dbReference type="GO" id="GO:0005886">
    <property type="term" value="C:plasma membrane"/>
    <property type="evidence" value="ECO:0007669"/>
    <property type="project" value="UniProtKB-SubCell"/>
</dbReference>
<evidence type="ECO:0000313" key="8">
    <source>
        <dbReference type="EMBL" id="KAA1159389.1"/>
    </source>
</evidence>
<dbReference type="RefSeq" id="WP_033030596.1">
    <property type="nucleotide sequence ID" value="NZ_JJNZ01000046.1"/>
</dbReference>
<feature type="transmembrane region" description="Helical" evidence="6">
    <location>
        <begin position="173"/>
        <end position="199"/>
    </location>
</feature>
<evidence type="ECO:0000256" key="5">
    <source>
        <dbReference type="ARBA" id="ARBA00023136"/>
    </source>
</evidence>
<feature type="transmembrane region" description="Helical" evidence="6">
    <location>
        <begin position="247"/>
        <end position="268"/>
    </location>
</feature>
<evidence type="ECO:0000256" key="1">
    <source>
        <dbReference type="ARBA" id="ARBA00004651"/>
    </source>
</evidence>
<proteinExistence type="predicted"/>
<dbReference type="AlphaFoldDB" id="A0A063KMK2"/>
<dbReference type="InterPro" id="IPR002797">
    <property type="entry name" value="Polysacc_synth"/>
</dbReference>
<keyword evidence="2" id="KW-1003">Cell membrane</keyword>